<sequence length="201" mass="22141">MLYDAGALDDFQDCTEHKKRQRMQIVQGRNRRKLPDRLSSKRPVMICESRHFTYSRGIDCYTTVPVRACVRVCVCVSCRSHILVFGAQSQSPHPLGGEGSDAGSLSKLQSSHPLGAARRHKVDSGAQLLTTRWSGGRERKQKPDGRETSADRAPPPQLQAGPASPHPSDLRTHPPENGRPNTRHLPEAPPPQALGRHGLDP</sequence>
<dbReference type="EMBL" id="KN125320">
    <property type="protein sequence ID" value="KFO18803.1"/>
    <property type="molecule type" value="Genomic_DNA"/>
</dbReference>
<evidence type="ECO:0000313" key="2">
    <source>
        <dbReference type="EMBL" id="KFO18803.1"/>
    </source>
</evidence>
<feature type="region of interest" description="Disordered" evidence="1">
    <location>
        <begin position="89"/>
        <end position="201"/>
    </location>
</feature>
<keyword evidence="3" id="KW-1185">Reference proteome</keyword>
<name>A0A091CMV3_FUKDA</name>
<dbReference type="Proteomes" id="UP000028990">
    <property type="component" value="Unassembled WGS sequence"/>
</dbReference>
<dbReference type="AlphaFoldDB" id="A0A091CMV3"/>
<evidence type="ECO:0000256" key="1">
    <source>
        <dbReference type="SAM" id="MobiDB-lite"/>
    </source>
</evidence>
<protein>
    <submittedName>
        <fullName evidence="2">Uncharacterized protein</fullName>
    </submittedName>
</protein>
<accession>A0A091CMV3</accession>
<proteinExistence type="predicted"/>
<organism evidence="2 3">
    <name type="scientific">Fukomys damarensis</name>
    <name type="common">Damaraland mole rat</name>
    <name type="synonym">Cryptomys damarensis</name>
    <dbReference type="NCBI Taxonomy" id="885580"/>
    <lineage>
        <taxon>Eukaryota</taxon>
        <taxon>Metazoa</taxon>
        <taxon>Chordata</taxon>
        <taxon>Craniata</taxon>
        <taxon>Vertebrata</taxon>
        <taxon>Euteleostomi</taxon>
        <taxon>Mammalia</taxon>
        <taxon>Eutheria</taxon>
        <taxon>Euarchontoglires</taxon>
        <taxon>Glires</taxon>
        <taxon>Rodentia</taxon>
        <taxon>Hystricomorpha</taxon>
        <taxon>Bathyergidae</taxon>
        <taxon>Fukomys</taxon>
    </lineage>
</organism>
<reference evidence="2 3" key="1">
    <citation type="submission" date="2013-11" db="EMBL/GenBank/DDBJ databases">
        <title>The Damaraland mole rat (Fukomys damarensis) genome and evolution of African mole rats.</title>
        <authorList>
            <person name="Gladyshev V.N."/>
            <person name="Fang X."/>
        </authorList>
    </citation>
    <scope>NUCLEOTIDE SEQUENCE [LARGE SCALE GENOMIC DNA]</scope>
    <source>
        <tissue evidence="2">Liver</tissue>
    </source>
</reference>
<feature type="compositionally biased region" description="Basic and acidic residues" evidence="1">
    <location>
        <begin position="135"/>
        <end position="150"/>
    </location>
</feature>
<gene>
    <name evidence="2" type="ORF">H920_19811</name>
</gene>
<evidence type="ECO:0000313" key="3">
    <source>
        <dbReference type="Proteomes" id="UP000028990"/>
    </source>
</evidence>